<keyword evidence="5 7" id="KW-1133">Transmembrane helix</keyword>
<evidence type="ECO:0000256" key="6">
    <source>
        <dbReference type="ARBA" id="ARBA00023136"/>
    </source>
</evidence>
<name>A0A179B335_9ACTO</name>
<feature type="transmembrane region" description="Helical" evidence="7">
    <location>
        <begin position="251"/>
        <end position="269"/>
    </location>
</feature>
<keyword evidence="9" id="KW-1185">Reference proteome</keyword>
<dbReference type="CDD" id="cd06173">
    <property type="entry name" value="MFS_MefA_like"/>
    <property type="match status" value="1"/>
</dbReference>
<dbReference type="Pfam" id="PF07690">
    <property type="entry name" value="MFS_1"/>
    <property type="match status" value="1"/>
</dbReference>
<feature type="transmembrane region" description="Helical" evidence="7">
    <location>
        <begin position="300"/>
        <end position="323"/>
    </location>
</feature>
<dbReference type="OrthoDB" id="3227279at2"/>
<evidence type="ECO:0000313" key="9">
    <source>
        <dbReference type="Proteomes" id="UP000078368"/>
    </source>
</evidence>
<keyword evidence="2" id="KW-0813">Transport</keyword>
<dbReference type="AlphaFoldDB" id="A0A179B335"/>
<organism evidence="8 9">
    <name type="scientific">Peptidiphaga gingivicola</name>
    <dbReference type="NCBI Taxonomy" id="2741497"/>
    <lineage>
        <taxon>Bacteria</taxon>
        <taxon>Bacillati</taxon>
        <taxon>Actinomycetota</taxon>
        <taxon>Actinomycetes</taxon>
        <taxon>Actinomycetales</taxon>
        <taxon>Actinomycetaceae</taxon>
        <taxon>Peptidiphaga</taxon>
    </lineage>
</organism>
<accession>A0A179B335</accession>
<dbReference type="Gene3D" id="1.20.1250.20">
    <property type="entry name" value="MFS general substrate transporter like domains"/>
    <property type="match status" value="1"/>
</dbReference>
<feature type="transmembrane region" description="Helical" evidence="7">
    <location>
        <begin position="36"/>
        <end position="61"/>
    </location>
</feature>
<dbReference type="SUPFAM" id="SSF103473">
    <property type="entry name" value="MFS general substrate transporter"/>
    <property type="match status" value="1"/>
</dbReference>
<dbReference type="GO" id="GO:0005886">
    <property type="term" value="C:plasma membrane"/>
    <property type="evidence" value="ECO:0007669"/>
    <property type="project" value="UniProtKB-SubCell"/>
</dbReference>
<dbReference type="PANTHER" id="PTHR43266:SF2">
    <property type="entry name" value="MAJOR FACILITATOR SUPERFAMILY (MFS) PROFILE DOMAIN-CONTAINING PROTEIN"/>
    <property type="match status" value="1"/>
</dbReference>
<dbReference type="InterPro" id="IPR036259">
    <property type="entry name" value="MFS_trans_sf"/>
</dbReference>
<protein>
    <submittedName>
        <fullName evidence="8">MFS transporter</fullName>
    </submittedName>
</protein>
<evidence type="ECO:0000256" key="5">
    <source>
        <dbReference type="ARBA" id="ARBA00022989"/>
    </source>
</evidence>
<dbReference type="PANTHER" id="PTHR43266">
    <property type="entry name" value="MACROLIDE-EFFLUX PROTEIN"/>
    <property type="match status" value="1"/>
</dbReference>
<dbReference type="GO" id="GO:0022857">
    <property type="term" value="F:transmembrane transporter activity"/>
    <property type="evidence" value="ECO:0007669"/>
    <property type="project" value="InterPro"/>
</dbReference>
<dbReference type="InterPro" id="IPR011701">
    <property type="entry name" value="MFS"/>
</dbReference>
<dbReference type="Proteomes" id="UP000078368">
    <property type="component" value="Unassembled WGS sequence"/>
</dbReference>
<dbReference type="EMBL" id="LVZK01000001">
    <property type="protein sequence ID" value="OAP85795.1"/>
    <property type="molecule type" value="Genomic_DNA"/>
</dbReference>
<feature type="transmembrane region" description="Helical" evidence="7">
    <location>
        <begin position="216"/>
        <end position="239"/>
    </location>
</feature>
<feature type="transmembrane region" description="Helical" evidence="7">
    <location>
        <begin position="68"/>
        <end position="89"/>
    </location>
</feature>
<evidence type="ECO:0000313" key="8">
    <source>
        <dbReference type="EMBL" id="OAP85795.1"/>
    </source>
</evidence>
<feature type="transmembrane region" description="Helical" evidence="7">
    <location>
        <begin position="276"/>
        <end position="294"/>
    </location>
</feature>
<feature type="transmembrane region" description="Helical" evidence="7">
    <location>
        <begin position="335"/>
        <end position="358"/>
    </location>
</feature>
<keyword evidence="3" id="KW-1003">Cell membrane</keyword>
<comment type="caution">
    <text evidence="8">The sequence shown here is derived from an EMBL/GenBank/DDBJ whole genome shotgun (WGS) entry which is preliminary data.</text>
</comment>
<feature type="transmembrane region" description="Helical" evidence="7">
    <location>
        <begin position="388"/>
        <end position="406"/>
    </location>
</feature>
<comment type="subcellular location">
    <subcellularLocation>
        <location evidence="1">Cell membrane</location>
        <topology evidence="1">Multi-pass membrane protein</topology>
    </subcellularLocation>
</comment>
<proteinExistence type="predicted"/>
<feature type="transmembrane region" description="Helical" evidence="7">
    <location>
        <begin position="7"/>
        <end position="30"/>
    </location>
</feature>
<evidence type="ECO:0000256" key="7">
    <source>
        <dbReference type="SAM" id="Phobius"/>
    </source>
</evidence>
<reference evidence="8 9" key="1">
    <citation type="submission" date="2016-04" db="EMBL/GenBank/DDBJ databases">
        <title>Peptidophaga gingivicola gen. nov., sp. nov., isolated from human subgingival plaque.</title>
        <authorList>
            <person name="Beall C.J."/>
            <person name="Mokrzan E.M."/>
            <person name="Griffen A.L."/>
            <person name="Leys E.J."/>
        </authorList>
    </citation>
    <scope>NUCLEOTIDE SEQUENCE [LARGE SCALE GENOMIC DNA]</scope>
    <source>
        <strain evidence="8 9">BA112</strain>
    </source>
</reference>
<evidence type="ECO:0000256" key="1">
    <source>
        <dbReference type="ARBA" id="ARBA00004651"/>
    </source>
</evidence>
<keyword evidence="6 7" id="KW-0472">Membrane</keyword>
<dbReference type="STRING" id="1823756.A4H34_00965"/>
<sequence length="429" mass="43865">MKYFSILFAGAFVNSVGTGLSAFALAIYMFQTYGTASSVMLVELCSFAPIVLFAPIAGVLADRFDRRIMMILGDGGSVGGLLIVIAAVSSDRPDIKLICLGIVASSCFAALTEPALRASVSDFVGPDGYVRASGMLQLAASSKYLISPLLAGFLLPAVGLRALLLVDASTCLVTVGCSLVVRKAAGSTSGGAEEEGFMSQLLAGWRAVASRRNVRIVLGLMTMAVFVIGFLQTLLKPILLPYVGTTTEGTVETIASVGMFAGAAVVGMAKNARPAALLAAGMLGAGAAMTLLPIRPVAWWAAAAGFVLFASLALCNAGAEVIIRSSIPNEQQARAWGTIGMVSQLGYVAAFVLAGPLADKVFEPLLRTDGPLAGSVGTVFGTGQGRGTALLVTAMGIALVGVAAAVHAKRADIVRGTEDFSAHGKAGDH</sequence>
<dbReference type="RefSeq" id="WP_064230765.1">
    <property type="nucleotide sequence ID" value="NZ_LVZK01000001.1"/>
</dbReference>
<evidence type="ECO:0000256" key="2">
    <source>
        <dbReference type="ARBA" id="ARBA00022448"/>
    </source>
</evidence>
<gene>
    <name evidence="8" type="ORF">A4H34_00965</name>
</gene>
<evidence type="ECO:0000256" key="3">
    <source>
        <dbReference type="ARBA" id="ARBA00022475"/>
    </source>
</evidence>
<keyword evidence="4 7" id="KW-0812">Transmembrane</keyword>
<evidence type="ECO:0000256" key="4">
    <source>
        <dbReference type="ARBA" id="ARBA00022692"/>
    </source>
</evidence>